<evidence type="ECO:0000256" key="1">
    <source>
        <dbReference type="SAM" id="MobiDB-lite"/>
    </source>
</evidence>
<evidence type="ECO:0000313" key="3">
    <source>
        <dbReference type="Proteomes" id="UP001164714"/>
    </source>
</evidence>
<protein>
    <submittedName>
        <fullName evidence="2">Uncharacterized protein</fullName>
    </submittedName>
</protein>
<dbReference type="RefSeq" id="WP_269105473.1">
    <property type="nucleotide sequence ID" value="NZ_CP114063.1"/>
</dbReference>
<feature type="region of interest" description="Disordered" evidence="1">
    <location>
        <begin position="135"/>
        <end position="157"/>
    </location>
</feature>
<accession>A0AA47J3X1</accession>
<evidence type="ECO:0000313" key="2">
    <source>
        <dbReference type="EMBL" id="WAT25332.1"/>
    </source>
</evidence>
<proteinExistence type="predicted"/>
<reference evidence="2" key="1">
    <citation type="submission" date="2022-12" db="EMBL/GenBank/DDBJ databases">
        <title>Whole genome sequence analysis of a duck derived balloon bacteium Aerococcus urinaeequi henan2020.</title>
        <authorList>
            <person name="Zhang H."/>
            <person name="Qiao H.X."/>
            <person name="Bian C.Z."/>
            <person name="Shu J.C."/>
        </authorList>
    </citation>
    <scope>NUCLEOTIDE SEQUENCE</scope>
    <source>
        <strain evidence="2">2020-HN-1</strain>
    </source>
</reference>
<feature type="compositionally biased region" description="Polar residues" evidence="1">
    <location>
        <begin position="147"/>
        <end position="157"/>
    </location>
</feature>
<sequence>MSIIRVSSGKSRGKISRVYGSSNYVVSAPNINRGNNERKYYTHIIQLAKSHVHSKNYKKYISKTKKHGNRLAEKTLIKILKAYQDTLLGGKKQKKQSKAEYISNNLEKNLKKYKVSQSTLQKILKYDSQYSEKLVKKDKTRKKKINNRGNSKQKTSKISQAIADNSTYFLQIINFSYQEVNEDEVSHFIKSINKNRKILSDNLIRNIILAYQDTLNKSISKKQRKKLVNDKLESNLLRKGVHPDTIKIILQLDPNHT</sequence>
<dbReference type="EMBL" id="CP114063">
    <property type="protein sequence ID" value="WAT25332.1"/>
    <property type="molecule type" value="Genomic_DNA"/>
</dbReference>
<feature type="compositionally biased region" description="Basic residues" evidence="1">
    <location>
        <begin position="136"/>
        <end position="146"/>
    </location>
</feature>
<gene>
    <name evidence="2" type="ORF">OZ415_04520</name>
</gene>
<dbReference type="AlphaFoldDB" id="A0AA47J3X1"/>
<organism evidence="2 3">
    <name type="scientific">Aerococcus urinaeequi</name>
    <dbReference type="NCBI Taxonomy" id="51665"/>
    <lineage>
        <taxon>Bacteria</taxon>
        <taxon>Bacillati</taxon>
        <taxon>Bacillota</taxon>
        <taxon>Bacilli</taxon>
        <taxon>Lactobacillales</taxon>
        <taxon>Aerococcaceae</taxon>
        <taxon>Aerococcus</taxon>
    </lineage>
</organism>
<name>A0AA47J3X1_9LACT</name>
<dbReference type="Proteomes" id="UP001164714">
    <property type="component" value="Chromosome"/>
</dbReference>